<dbReference type="Gene3D" id="1.10.10.10">
    <property type="entry name" value="Winged helix-like DNA-binding domain superfamily/Winged helix DNA-binding domain"/>
    <property type="match status" value="1"/>
</dbReference>
<protein>
    <submittedName>
        <fullName evidence="5">Transcriptional regulator, GntR family</fullName>
    </submittedName>
</protein>
<dbReference type="InterPro" id="IPR008920">
    <property type="entry name" value="TF_FadR/GntR_C"/>
</dbReference>
<dbReference type="AlphaFoldDB" id="A0A1R4F1M6"/>
<gene>
    <name evidence="5" type="ORF">FM101_01790</name>
</gene>
<evidence type="ECO:0000259" key="4">
    <source>
        <dbReference type="PROSITE" id="PS50949"/>
    </source>
</evidence>
<name>A0A1R4F1M6_9MICC</name>
<dbReference type="GO" id="GO:0003700">
    <property type="term" value="F:DNA-binding transcription factor activity"/>
    <property type="evidence" value="ECO:0007669"/>
    <property type="project" value="InterPro"/>
</dbReference>
<dbReference type="PRINTS" id="PR00035">
    <property type="entry name" value="HTHGNTR"/>
</dbReference>
<evidence type="ECO:0000256" key="1">
    <source>
        <dbReference type="ARBA" id="ARBA00023015"/>
    </source>
</evidence>
<dbReference type="Proteomes" id="UP000195913">
    <property type="component" value="Unassembled WGS sequence"/>
</dbReference>
<dbReference type="PANTHER" id="PTHR43537:SF52">
    <property type="entry name" value="FATTY ACID METABOLISM REGULATOR PROTEIN"/>
    <property type="match status" value="1"/>
</dbReference>
<dbReference type="GO" id="GO:0003677">
    <property type="term" value="F:DNA binding"/>
    <property type="evidence" value="ECO:0007669"/>
    <property type="project" value="UniProtKB-KW"/>
</dbReference>
<organism evidence="5 6">
    <name type="scientific">Arthrobacter rhombi</name>
    <dbReference type="NCBI Taxonomy" id="71253"/>
    <lineage>
        <taxon>Bacteria</taxon>
        <taxon>Bacillati</taxon>
        <taxon>Actinomycetota</taxon>
        <taxon>Actinomycetes</taxon>
        <taxon>Micrococcales</taxon>
        <taxon>Micrococcaceae</taxon>
        <taxon>Arthrobacter</taxon>
    </lineage>
</organism>
<keyword evidence="6" id="KW-1185">Reference proteome</keyword>
<accession>A0A1R4F1M6</accession>
<dbReference type="InterPro" id="IPR000524">
    <property type="entry name" value="Tscrpt_reg_HTH_GntR"/>
</dbReference>
<keyword evidence="3" id="KW-0804">Transcription</keyword>
<keyword evidence="2" id="KW-0238">DNA-binding</keyword>
<dbReference type="SUPFAM" id="SSF46785">
    <property type="entry name" value="Winged helix' DNA-binding domain"/>
    <property type="match status" value="1"/>
</dbReference>
<dbReference type="Pfam" id="PF07729">
    <property type="entry name" value="FCD"/>
    <property type="match status" value="1"/>
</dbReference>
<sequence>MLGEVEQAERLGVSRTPLREALSRLAADGLAVSQRGRGVVVSDVSLDHVDDLFSLRRALEVEAARSAARSGTPAIFNELARRFDAAAENLSAAADRDGYYGLAGELDAAIEDAASNAYLAQALQGLRVHLARLRRLSHDAPARLRASAREHAQIARAVASGDPGLASAATLLHLHNSLEHIRSHALPKEATA</sequence>
<dbReference type="InterPro" id="IPR036390">
    <property type="entry name" value="WH_DNA-bd_sf"/>
</dbReference>
<dbReference type="EMBL" id="FUHW01000009">
    <property type="protein sequence ID" value="SJM49786.1"/>
    <property type="molecule type" value="Genomic_DNA"/>
</dbReference>
<evidence type="ECO:0000313" key="6">
    <source>
        <dbReference type="Proteomes" id="UP000195913"/>
    </source>
</evidence>
<evidence type="ECO:0000256" key="3">
    <source>
        <dbReference type="ARBA" id="ARBA00023163"/>
    </source>
</evidence>
<reference evidence="5 6" key="1">
    <citation type="submission" date="2017-02" db="EMBL/GenBank/DDBJ databases">
        <authorList>
            <person name="Peterson S.W."/>
        </authorList>
    </citation>
    <scope>NUCLEOTIDE SEQUENCE [LARGE SCALE GENOMIC DNA]</scope>
    <source>
        <strain evidence="5 6">B Ar 00.02</strain>
    </source>
</reference>
<keyword evidence="1" id="KW-0805">Transcription regulation</keyword>
<evidence type="ECO:0000313" key="5">
    <source>
        <dbReference type="EMBL" id="SJM49786.1"/>
    </source>
</evidence>
<dbReference type="InterPro" id="IPR036388">
    <property type="entry name" value="WH-like_DNA-bd_sf"/>
</dbReference>
<feature type="domain" description="HTH gntR-type" evidence="4">
    <location>
        <begin position="1"/>
        <end position="44"/>
    </location>
</feature>
<dbReference type="PANTHER" id="PTHR43537">
    <property type="entry name" value="TRANSCRIPTIONAL REGULATOR, GNTR FAMILY"/>
    <property type="match status" value="1"/>
</dbReference>
<dbReference type="SMART" id="SM00895">
    <property type="entry name" value="FCD"/>
    <property type="match status" value="1"/>
</dbReference>
<evidence type="ECO:0000256" key="2">
    <source>
        <dbReference type="ARBA" id="ARBA00023125"/>
    </source>
</evidence>
<dbReference type="Pfam" id="PF00392">
    <property type="entry name" value="GntR"/>
    <property type="match status" value="1"/>
</dbReference>
<dbReference type="SUPFAM" id="SSF48008">
    <property type="entry name" value="GntR ligand-binding domain-like"/>
    <property type="match status" value="1"/>
</dbReference>
<dbReference type="InterPro" id="IPR011711">
    <property type="entry name" value="GntR_C"/>
</dbReference>
<proteinExistence type="predicted"/>
<dbReference type="PROSITE" id="PS50949">
    <property type="entry name" value="HTH_GNTR"/>
    <property type="match status" value="1"/>
</dbReference>
<dbReference type="Gene3D" id="1.20.120.530">
    <property type="entry name" value="GntR ligand-binding domain-like"/>
    <property type="match status" value="1"/>
</dbReference>